<dbReference type="GO" id="GO:0005509">
    <property type="term" value="F:calcium ion binding"/>
    <property type="evidence" value="ECO:0007669"/>
    <property type="project" value="InterPro"/>
</dbReference>
<reference evidence="5 6" key="1">
    <citation type="submission" date="2024-01" db="EMBL/GenBank/DDBJ databases">
        <title>Genome assemblies of Stephania.</title>
        <authorList>
            <person name="Yang L."/>
        </authorList>
    </citation>
    <scope>NUCLEOTIDE SEQUENCE [LARGE SCALE GENOMIC DNA]</scope>
    <source>
        <strain evidence="5">YNDBR</strain>
        <tissue evidence="5">Leaf</tissue>
    </source>
</reference>
<accession>A0AAP0L8G9</accession>
<dbReference type="Pfam" id="PF13499">
    <property type="entry name" value="EF-hand_7"/>
    <property type="match status" value="1"/>
</dbReference>
<feature type="domain" description="EF-hand" evidence="4">
    <location>
        <begin position="15"/>
        <end position="50"/>
    </location>
</feature>
<dbReference type="EMBL" id="JBBNAF010000002">
    <property type="protein sequence ID" value="KAK9164294.1"/>
    <property type="molecule type" value="Genomic_DNA"/>
</dbReference>
<feature type="domain" description="EF-hand" evidence="4">
    <location>
        <begin position="51"/>
        <end position="85"/>
    </location>
</feature>
<protein>
    <recommendedName>
        <fullName evidence="4">EF-hand domain-containing protein</fullName>
    </recommendedName>
</protein>
<evidence type="ECO:0000313" key="6">
    <source>
        <dbReference type="Proteomes" id="UP001420932"/>
    </source>
</evidence>
<sequence length="93" mass="10260">MGDNSLGGVRKMANQEISEMNRVFKRFDANGDGKISSAELGEALRSVGSSSLDEIQHMMAEIDKDGDGYISFDEFAAFYDANRNMMKNIAKTL</sequence>
<dbReference type="SUPFAM" id="SSF47473">
    <property type="entry name" value="EF-hand"/>
    <property type="match status" value="1"/>
</dbReference>
<organism evidence="5 6">
    <name type="scientific">Stephania yunnanensis</name>
    <dbReference type="NCBI Taxonomy" id="152371"/>
    <lineage>
        <taxon>Eukaryota</taxon>
        <taxon>Viridiplantae</taxon>
        <taxon>Streptophyta</taxon>
        <taxon>Embryophyta</taxon>
        <taxon>Tracheophyta</taxon>
        <taxon>Spermatophyta</taxon>
        <taxon>Magnoliopsida</taxon>
        <taxon>Ranunculales</taxon>
        <taxon>Menispermaceae</taxon>
        <taxon>Menispermoideae</taxon>
        <taxon>Cissampelideae</taxon>
        <taxon>Stephania</taxon>
    </lineage>
</organism>
<evidence type="ECO:0000313" key="5">
    <source>
        <dbReference type="EMBL" id="KAK9164294.1"/>
    </source>
</evidence>
<dbReference type="Proteomes" id="UP001420932">
    <property type="component" value="Unassembled WGS sequence"/>
</dbReference>
<dbReference type="GO" id="GO:0043226">
    <property type="term" value="C:organelle"/>
    <property type="evidence" value="ECO:0007669"/>
    <property type="project" value="UniProtKB-ARBA"/>
</dbReference>
<dbReference type="PANTHER" id="PTHR10891">
    <property type="entry name" value="EF-HAND CALCIUM-BINDING DOMAIN CONTAINING PROTEIN"/>
    <property type="match status" value="1"/>
</dbReference>
<dbReference type="InterPro" id="IPR039647">
    <property type="entry name" value="EF_hand_pair_protein_CML-like"/>
</dbReference>
<evidence type="ECO:0000256" key="3">
    <source>
        <dbReference type="ARBA" id="ARBA00022837"/>
    </source>
</evidence>
<evidence type="ECO:0000256" key="2">
    <source>
        <dbReference type="ARBA" id="ARBA00022737"/>
    </source>
</evidence>
<evidence type="ECO:0000259" key="4">
    <source>
        <dbReference type="PROSITE" id="PS50222"/>
    </source>
</evidence>
<keyword evidence="6" id="KW-1185">Reference proteome</keyword>
<dbReference type="AlphaFoldDB" id="A0AAP0L8G9"/>
<dbReference type="InterPro" id="IPR011992">
    <property type="entry name" value="EF-hand-dom_pair"/>
</dbReference>
<gene>
    <name evidence="5" type="ORF">Syun_005196</name>
</gene>
<evidence type="ECO:0000256" key="1">
    <source>
        <dbReference type="ARBA" id="ARBA00022723"/>
    </source>
</evidence>
<dbReference type="Gene3D" id="1.10.238.10">
    <property type="entry name" value="EF-hand"/>
    <property type="match status" value="1"/>
</dbReference>
<dbReference type="PROSITE" id="PS50222">
    <property type="entry name" value="EF_HAND_2"/>
    <property type="match status" value="2"/>
</dbReference>
<proteinExistence type="predicted"/>
<dbReference type="InterPro" id="IPR002048">
    <property type="entry name" value="EF_hand_dom"/>
</dbReference>
<keyword evidence="3" id="KW-0106">Calcium</keyword>
<comment type="caution">
    <text evidence="5">The sequence shown here is derived from an EMBL/GenBank/DDBJ whole genome shotgun (WGS) entry which is preliminary data.</text>
</comment>
<name>A0AAP0L8G9_9MAGN</name>
<dbReference type="SMART" id="SM00054">
    <property type="entry name" value="EFh"/>
    <property type="match status" value="2"/>
</dbReference>
<keyword evidence="1" id="KW-0479">Metal-binding</keyword>
<dbReference type="CDD" id="cd00051">
    <property type="entry name" value="EFh"/>
    <property type="match status" value="1"/>
</dbReference>
<dbReference type="FunFam" id="1.10.238.10:FF:000178">
    <property type="entry name" value="Calmodulin-2 A"/>
    <property type="match status" value="1"/>
</dbReference>
<keyword evidence="2" id="KW-0677">Repeat</keyword>
<dbReference type="PROSITE" id="PS00018">
    <property type="entry name" value="EF_HAND_1"/>
    <property type="match status" value="2"/>
</dbReference>
<dbReference type="InterPro" id="IPR018247">
    <property type="entry name" value="EF_Hand_1_Ca_BS"/>
</dbReference>